<protein>
    <recommendedName>
        <fullName evidence="8">Solute carrier family 46 member 3</fullName>
    </recommendedName>
</protein>
<dbReference type="SUPFAM" id="SSF103473">
    <property type="entry name" value="MFS general substrate transporter"/>
    <property type="match status" value="1"/>
</dbReference>
<dbReference type="InterPro" id="IPR036259">
    <property type="entry name" value="MFS_trans_sf"/>
</dbReference>
<dbReference type="Gene3D" id="1.20.1250.20">
    <property type="entry name" value="MFS general substrate transporter like domains"/>
    <property type="match status" value="1"/>
</dbReference>
<reference evidence="6" key="1">
    <citation type="submission" date="2022-01" db="EMBL/GenBank/DDBJ databases">
        <authorList>
            <person name="King R."/>
        </authorList>
    </citation>
    <scope>NUCLEOTIDE SEQUENCE</scope>
</reference>
<feature type="transmembrane region" description="Helical" evidence="5">
    <location>
        <begin position="337"/>
        <end position="354"/>
    </location>
</feature>
<feature type="transmembrane region" description="Helical" evidence="5">
    <location>
        <begin position="418"/>
        <end position="440"/>
    </location>
</feature>
<evidence type="ECO:0000313" key="6">
    <source>
        <dbReference type="EMBL" id="CAG9860293.1"/>
    </source>
</evidence>
<keyword evidence="2 5" id="KW-0812">Transmembrane</keyword>
<evidence type="ECO:0000256" key="5">
    <source>
        <dbReference type="SAM" id="Phobius"/>
    </source>
</evidence>
<proteinExistence type="predicted"/>
<dbReference type="GO" id="GO:0022857">
    <property type="term" value="F:transmembrane transporter activity"/>
    <property type="evidence" value="ECO:0007669"/>
    <property type="project" value="InterPro"/>
</dbReference>
<accession>A0A9N9TPJ6</accession>
<dbReference type="OrthoDB" id="3026777at2759"/>
<keyword evidence="7" id="KW-1185">Reference proteome</keyword>
<evidence type="ECO:0008006" key="8">
    <source>
        <dbReference type="Google" id="ProtNLM"/>
    </source>
</evidence>
<sequence>MCQQKESDDTNSTDIVKKEESKVTNFVKKCNKIRKVITVEPLIGLYQFAIYISKPALENLELEKACRVNFKYNDTVCDAILSGNHGNYSQQNDNMQIIISKMHAWQQPIQSFFPLILILFLGSYSDRHKWRKPFFIFPLVGDILGYLGSILSVANMRVWSLEVQGFLNKIVPSIFGTQPMIVMATTSYIADVSTREDRTLRIGLATLVINVTIPVAQAISGILFKKMGYFGVLSLSCVILLTAFVYGVFWITETSSFKEKRRTCRISDVCNPKDALSTLAIVFKKDPFMGRLHLLLVLAVLQRSASDGEENMTYLYVQKKFQWTPVDYSYFRTTQSIVTLLGNICGLYLFVKILKMNDLVILFITVFTRVMSQIIFGCANTSVIFYSGILLVVVTRLNRIAKRSYATKIVSEQNIGKTISLLGIAEALAPVIAVPIYNIIYQNTLETLPSTIYFFSVLLYSLCCFIIIGMYWMDKRSQKTEESVRNNTEETIIESTYI</sequence>
<dbReference type="PANTHER" id="PTHR23507">
    <property type="entry name" value="ZGC:174356"/>
    <property type="match status" value="1"/>
</dbReference>
<dbReference type="AlphaFoldDB" id="A0A9N9TPJ6"/>
<evidence type="ECO:0000256" key="1">
    <source>
        <dbReference type="ARBA" id="ARBA00004141"/>
    </source>
</evidence>
<dbReference type="GO" id="GO:0016020">
    <property type="term" value="C:membrane"/>
    <property type="evidence" value="ECO:0007669"/>
    <property type="project" value="UniProtKB-SubCell"/>
</dbReference>
<evidence type="ECO:0000256" key="4">
    <source>
        <dbReference type="ARBA" id="ARBA00023136"/>
    </source>
</evidence>
<feature type="transmembrane region" description="Helical" evidence="5">
    <location>
        <begin position="170"/>
        <end position="190"/>
    </location>
</feature>
<dbReference type="EMBL" id="OU900096">
    <property type="protein sequence ID" value="CAG9860293.1"/>
    <property type="molecule type" value="Genomic_DNA"/>
</dbReference>
<feature type="transmembrane region" description="Helical" evidence="5">
    <location>
        <begin position="374"/>
        <end position="397"/>
    </location>
</feature>
<dbReference type="Pfam" id="PF07690">
    <property type="entry name" value="MFS_1"/>
    <property type="match status" value="1"/>
</dbReference>
<comment type="subcellular location">
    <subcellularLocation>
        <location evidence="1">Membrane</location>
        <topology evidence="1">Multi-pass membrane protein</topology>
    </subcellularLocation>
</comment>
<name>A0A9N9TPJ6_PHYSR</name>
<feature type="transmembrane region" description="Helical" evidence="5">
    <location>
        <begin position="202"/>
        <end position="224"/>
    </location>
</feature>
<evidence type="ECO:0000256" key="2">
    <source>
        <dbReference type="ARBA" id="ARBA00022692"/>
    </source>
</evidence>
<feature type="transmembrane region" description="Helical" evidence="5">
    <location>
        <begin position="452"/>
        <end position="473"/>
    </location>
</feature>
<feature type="transmembrane region" description="Helical" evidence="5">
    <location>
        <begin position="230"/>
        <end position="252"/>
    </location>
</feature>
<dbReference type="Proteomes" id="UP001153712">
    <property type="component" value="Chromosome 3"/>
</dbReference>
<evidence type="ECO:0000313" key="7">
    <source>
        <dbReference type="Proteomes" id="UP001153712"/>
    </source>
</evidence>
<keyword evidence="3 5" id="KW-1133">Transmembrane helix</keyword>
<evidence type="ECO:0000256" key="3">
    <source>
        <dbReference type="ARBA" id="ARBA00022989"/>
    </source>
</evidence>
<dbReference type="PANTHER" id="PTHR23507:SF1">
    <property type="entry name" value="FI18259P1-RELATED"/>
    <property type="match status" value="1"/>
</dbReference>
<gene>
    <name evidence="6" type="ORF">PHYEVI_LOCUS6648</name>
</gene>
<keyword evidence="4 5" id="KW-0472">Membrane</keyword>
<organism evidence="6 7">
    <name type="scientific">Phyllotreta striolata</name>
    <name type="common">Striped flea beetle</name>
    <name type="synonym">Crioceris striolata</name>
    <dbReference type="NCBI Taxonomy" id="444603"/>
    <lineage>
        <taxon>Eukaryota</taxon>
        <taxon>Metazoa</taxon>
        <taxon>Ecdysozoa</taxon>
        <taxon>Arthropoda</taxon>
        <taxon>Hexapoda</taxon>
        <taxon>Insecta</taxon>
        <taxon>Pterygota</taxon>
        <taxon>Neoptera</taxon>
        <taxon>Endopterygota</taxon>
        <taxon>Coleoptera</taxon>
        <taxon>Polyphaga</taxon>
        <taxon>Cucujiformia</taxon>
        <taxon>Chrysomeloidea</taxon>
        <taxon>Chrysomelidae</taxon>
        <taxon>Galerucinae</taxon>
        <taxon>Alticini</taxon>
        <taxon>Phyllotreta</taxon>
    </lineage>
</organism>
<dbReference type="InterPro" id="IPR011701">
    <property type="entry name" value="MFS"/>
</dbReference>
<feature type="transmembrane region" description="Helical" evidence="5">
    <location>
        <begin position="134"/>
        <end position="158"/>
    </location>
</feature>